<organism evidence="5">
    <name type="scientific">Echinostoma caproni</name>
    <dbReference type="NCBI Taxonomy" id="27848"/>
    <lineage>
        <taxon>Eukaryota</taxon>
        <taxon>Metazoa</taxon>
        <taxon>Spiralia</taxon>
        <taxon>Lophotrochozoa</taxon>
        <taxon>Platyhelminthes</taxon>
        <taxon>Trematoda</taxon>
        <taxon>Digenea</taxon>
        <taxon>Plagiorchiida</taxon>
        <taxon>Echinostomata</taxon>
        <taxon>Echinostomatoidea</taxon>
        <taxon>Echinostomatidae</taxon>
        <taxon>Echinostoma</taxon>
    </lineage>
</organism>
<name>A0A183APP9_9TREM</name>
<evidence type="ECO:0000313" key="3">
    <source>
        <dbReference type="EMBL" id="VDP84444.1"/>
    </source>
</evidence>
<dbReference type="OrthoDB" id="283575at2759"/>
<protein>
    <submittedName>
        <fullName evidence="5">LAM_G_DOMAIN domain-containing protein</fullName>
    </submittedName>
</protein>
<dbReference type="WBParaSite" id="ECPE_0000896201-mRNA-1">
    <property type="protein sequence ID" value="ECPE_0000896201-mRNA-1"/>
    <property type="gene ID" value="ECPE_0000896201"/>
</dbReference>
<dbReference type="EMBL" id="UZAN01046663">
    <property type="protein sequence ID" value="VDP84444.1"/>
    <property type="molecule type" value="Genomic_DNA"/>
</dbReference>
<dbReference type="Pfam" id="PF00054">
    <property type="entry name" value="Laminin_G_1"/>
    <property type="match status" value="1"/>
</dbReference>
<proteinExistence type="predicted"/>
<dbReference type="PANTHER" id="PTHR15036">
    <property type="entry name" value="PIKACHURIN-LIKE PROTEIN"/>
    <property type="match status" value="1"/>
</dbReference>
<gene>
    <name evidence="3" type="ORF">ECPE_LOCUS8934</name>
</gene>
<dbReference type="AlphaFoldDB" id="A0A183APP9"/>
<sequence length="338" mass="37098">MGRSARLSLILTLSRNVMLPIKPIDRTGWLEWFISFGPRGFSGQYCEHLFSISLPSAHSYIAIVPPSRGALVPRGTISLKVSTHSTFGILIYYADLVKTGKHELPEQYLLVDLDLGYVRVMFSLTKDLPLIRKRSEFKVNDGHAHVIQLHVERSNLTLLVDQLVQKDLHPADSGVHQSIGTTIGLKENRTTARHLALTNPLYFGGAPADRLEAAGRILRQDSVLGMTGCIQDVQINERPIDLARLFGAPVDKMTGAEENHSERPAEAKQHGTAIGILPGCYTKPIALSATVSKLNSNRAVDGSDAVERIQHTLECVNPKVCLNGGTCVRLGADTTHYR</sequence>
<evidence type="ECO:0000259" key="2">
    <source>
        <dbReference type="PROSITE" id="PS50025"/>
    </source>
</evidence>
<dbReference type="SMART" id="SM00282">
    <property type="entry name" value="LamG"/>
    <property type="match status" value="1"/>
</dbReference>
<evidence type="ECO:0000313" key="5">
    <source>
        <dbReference type="WBParaSite" id="ECPE_0000896201-mRNA-1"/>
    </source>
</evidence>
<feature type="domain" description="Laminin G" evidence="2">
    <location>
        <begin position="51"/>
        <end position="280"/>
    </location>
</feature>
<reference evidence="5" key="1">
    <citation type="submission" date="2016-06" db="UniProtKB">
        <authorList>
            <consortium name="WormBaseParasite"/>
        </authorList>
    </citation>
    <scope>IDENTIFICATION</scope>
</reference>
<dbReference type="PANTHER" id="PTHR15036:SF85">
    <property type="entry name" value="SP2353, ISOFORM A"/>
    <property type="match status" value="1"/>
</dbReference>
<dbReference type="GO" id="GO:0016020">
    <property type="term" value="C:membrane"/>
    <property type="evidence" value="ECO:0007669"/>
    <property type="project" value="UniProtKB-SubCell"/>
</dbReference>
<reference evidence="3 4" key="2">
    <citation type="submission" date="2018-11" db="EMBL/GenBank/DDBJ databases">
        <authorList>
            <consortium name="Pathogen Informatics"/>
        </authorList>
    </citation>
    <scope>NUCLEOTIDE SEQUENCE [LARGE SCALE GENOMIC DNA]</scope>
    <source>
        <strain evidence="3 4">Egypt</strain>
    </source>
</reference>
<dbReference type="CDD" id="cd00110">
    <property type="entry name" value="LamG"/>
    <property type="match status" value="1"/>
</dbReference>
<comment type="caution">
    <text evidence="1">Lacks conserved residue(s) required for the propagation of feature annotation.</text>
</comment>
<dbReference type="InterPro" id="IPR050372">
    <property type="entry name" value="Neurexin-related_CASP"/>
</dbReference>
<dbReference type="InterPro" id="IPR001791">
    <property type="entry name" value="Laminin_G"/>
</dbReference>
<dbReference type="Proteomes" id="UP000272942">
    <property type="component" value="Unassembled WGS sequence"/>
</dbReference>
<evidence type="ECO:0000313" key="4">
    <source>
        <dbReference type="Proteomes" id="UP000272942"/>
    </source>
</evidence>
<dbReference type="SUPFAM" id="SSF49899">
    <property type="entry name" value="Concanavalin A-like lectins/glucanases"/>
    <property type="match status" value="1"/>
</dbReference>
<keyword evidence="4" id="KW-1185">Reference proteome</keyword>
<dbReference type="PROSITE" id="PS50025">
    <property type="entry name" value="LAM_G_DOMAIN"/>
    <property type="match status" value="1"/>
</dbReference>
<dbReference type="Gene3D" id="2.60.120.200">
    <property type="match status" value="1"/>
</dbReference>
<evidence type="ECO:0000256" key="1">
    <source>
        <dbReference type="PROSITE-ProRule" id="PRU00122"/>
    </source>
</evidence>
<dbReference type="InterPro" id="IPR013320">
    <property type="entry name" value="ConA-like_dom_sf"/>
</dbReference>
<accession>A0A183APP9</accession>